<keyword evidence="2" id="KW-0521">NADP</keyword>
<name>A0A0D2FCI3_9EURO</name>
<keyword evidence="4" id="KW-0520">NAD</keyword>
<reference evidence="6 7" key="1">
    <citation type="submission" date="2015-01" db="EMBL/GenBank/DDBJ databases">
        <title>The Genome Sequence of Fonsecaea pedrosoi CBS 271.37.</title>
        <authorList>
            <consortium name="The Broad Institute Genomics Platform"/>
            <person name="Cuomo C."/>
            <person name="de Hoog S."/>
            <person name="Gorbushina A."/>
            <person name="Stielow B."/>
            <person name="Teixiera M."/>
            <person name="Abouelleil A."/>
            <person name="Chapman S.B."/>
            <person name="Priest M."/>
            <person name="Young S.K."/>
            <person name="Wortman J."/>
            <person name="Nusbaum C."/>
            <person name="Birren B."/>
        </authorList>
    </citation>
    <scope>NUCLEOTIDE SEQUENCE [LARGE SCALE GENOMIC DNA]</scope>
    <source>
        <strain evidence="6 7">CBS 271.37</strain>
    </source>
</reference>
<dbReference type="AlphaFoldDB" id="A0A0D2FCI3"/>
<dbReference type="SMART" id="SM00822">
    <property type="entry name" value="PKS_KR"/>
    <property type="match status" value="1"/>
</dbReference>
<dbReference type="OrthoDB" id="1669814at2759"/>
<dbReference type="STRING" id="1442368.A0A0D2FCI3"/>
<protein>
    <recommendedName>
        <fullName evidence="5">Ketoreductase domain-containing protein</fullName>
    </recommendedName>
</protein>
<dbReference type="Proteomes" id="UP000053029">
    <property type="component" value="Unassembled WGS sequence"/>
</dbReference>
<dbReference type="EMBL" id="KN846970">
    <property type="protein sequence ID" value="KIW84337.1"/>
    <property type="molecule type" value="Genomic_DNA"/>
</dbReference>
<dbReference type="PROSITE" id="PS00061">
    <property type="entry name" value="ADH_SHORT"/>
    <property type="match status" value="1"/>
</dbReference>
<sequence>MSGSVLQGKVIAVVGGASGIGHAVSTLLVELKARVAIADIQDELLASVQQELSAAGGEVLTHKVDITNREQTEAWLADVEKRFGGLDGAVNLAGIIPKSHNKGTILDQTDGDWDNVFAVNVRGMMNCVRAEIPHLLRRGGGSIVNFSSTLGLVGRAEAACYTASKHAVIGLTSSVAKEFGRQNIRVTAVAPGLTLTPMMQRSIDADPKAAKEKENPEICALGRFAQPIEIAKTVAFLLSSDASFITGVTVSVDGGWVC</sequence>
<feature type="domain" description="Ketoreductase" evidence="5">
    <location>
        <begin position="9"/>
        <end position="182"/>
    </location>
</feature>
<dbReference type="CDD" id="cd05233">
    <property type="entry name" value="SDR_c"/>
    <property type="match status" value="1"/>
</dbReference>
<evidence type="ECO:0000313" key="7">
    <source>
        <dbReference type="Proteomes" id="UP000053029"/>
    </source>
</evidence>
<keyword evidence="7" id="KW-1185">Reference proteome</keyword>
<dbReference type="InterPro" id="IPR002347">
    <property type="entry name" value="SDR_fam"/>
</dbReference>
<dbReference type="SUPFAM" id="SSF51735">
    <property type="entry name" value="NAD(P)-binding Rossmann-fold domains"/>
    <property type="match status" value="1"/>
</dbReference>
<evidence type="ECO:0000256" key="3">
    <source>
        <dbReference type="ARBA" id="ARBA00023002"/>
    </source>
</evidence>
<comment type="similarity">
    <text evidence="1">Belongs to the short-chain dehydrogenases/reductases (SDR) family.</text>
</comment>
<evidence type="ECO:0000256" key="1">
    <source>
        <dbReference type="ARBA" id="ARBA00006484"/>
    </source>
</evidence>
<dbReference type="InterPro" id="IPR057326">
    <property type="entry name" value="KR_dom"/>
</dbReference>
<dbReference type="PANTHER" id="PTHR24321:SF8">
    <property type="entry name" value="ESTRADIOL 17-BETA-DEHYDROGENASE 8-RELATED"/>
    <property type="match status" value="1"/>
</dbReference>
<dbReference type="InterPro" id="IPR020904">
    <property type="entry name" value="Sc_DH/Rdtase_CS"/>
</dbReference>
<gene>
    <name evidence="6" type="ORF">Z517_03587</name>
</gene>
<organism evidence="6 7">
    <name type="scientific">Fonsecaea pedrosoi CBS 271.37</name>
    <dbReference type="NCBI Taxonomy" id="1442368"/>
    <lineage>
        <taxon>Eukaryota</taxon>
        <taxon>Fungi</taxon>
        <taxon>Dikarya</taxon>
        <taxon>Ascomycota</taxon>
        <taxon>Pezizomycotina</taxon>
        <taxon>Eurotiomycetes</taxon>
        <taxon>Chaetothyriomycetidae</taxon>
        <taxon>Chaetothyriales</taxon>
        <taxon>Herpotrichiellaceae</taxon>
        <taxon>Fonsecaea</taxon>
    </lineage>
</organism>
<dbReference type="GO" id="GO:0016491">
    <property type="term" value="F:oxidoreductase activity"/>
    <property type="evidence" value="ECO:0007669"/>
    <property type="project" value="UniProtKB-KW"/>
</dbReference>
<proteinExistence type="inferred from homology"/>
<keyword evidence="3" id="KW-0560">Oxidoreductase</keyword>
<dbReference type="HOGENOM" id="CLU_010194_1_0_1"/>
<dbReference type="PRINTS" id="PR00081">
    <property type="entry name" value="GDHRDH"/>
</dbReference>
<dbReference type="Gene3D" id="3.40.50.720">
    <property type="entry name" value="NAD(P)-binding Rossmann-like Domain"/>
    <property type="match status" value="1"/>
</dbReference>
<accession>A0A0D2FCI3</accession>
<dbReference type="PRINTS" id="PR00080">
    <property type="entry name" value="SDRFAMILY"/>
</dbReference>
<evidence type="ECO:0000256" key="4">
    <source>
        <dbReference type="ARBA" id="ARBA00023027"/>
    </source>
</evidence>
<dbReference type="GeneID" id="25303077"/>
<evidence type="ECO:0000313" key="6">
    <source>
        <dbReference type="EMBL" id="KIW84337.1"/>
    </source>
</evidence>
<dbReference type="InterPro" id="IPR036291">
    <property type="entry name" value="NAD(P)-bd_dom_sf"/>
</dbReference>
<dbReference type="FunFam" id="3.40.50.720:FF:000084">
    <property type="entry name" value="Short-chain dehydrogenase reductase"/>
    <property type="match status" value="1"/>
</dbReference>
<dbReference type="Pfam" id="PF13561">
    <property type="entry name" value="adh_short_C2"/>
    <property type="match status" value="1"/>
</dbReference>
<dbReference type="PANTHER" id="PTHR24321">
    <property type="entry name" value="DEHYDROGENASES, SHORT CHAIN"/>
    <property type="match status" value="1"/>
</dbReference>
<dbReference type="VEuPathDB" id="FungiDB:Z517_03587"/>
<dbReference type="RefSeq" id="XP_013288145.1">
    <property type="nucleotide sequence ID" value="XM_013432691.1"/>
</dbReference>
<evidence type="ECO:0000259" key="5">
    <source>
        <dbReference type="SMART" id="SM00822"/>
    </source>
</evidence>
<evidence type="ECO:0000256" key="2">
    <source>
        <dbReference type="ARBA" id="ARBA00022857"/>
    </source>
</evidence>